<dbReference type="AlphaFoldDB" id="A0A5J4U4Y7"/>
<feature type="non-terminal residue" evidence="2">
    <location>
        <position position="1"/>
    </location>
</feature>
<dbReference type="OrthoDB" id="10259133at2759"/>
<keyword evidence="1" id="KW-0175">Coiled coil</keyword>
<organism evidence="2 3">
    <name type="scientific">Streblomastix strix</name>
    <dbReference type="NCBI Taxonomy" id="222440"/>
    <lineage>
        <taxon>Eukaryota</taxon>
        <taxon>Metamonada</taxon>
        <taxon>Preaxostyla</taxon>
        <taxon>Oxymonadida</taxon>
        <taxon>Streblomastigidae</taxon>
        <taxon>Streblomastix</taxon>
    </lineage>
</organism>
<evidence type="ECO:0000313" key="2">
    <source>
        <dbReference type="EMBL" id="KAA6365220.1"/>
    </source>
</evidence>
<proteinExistence type="predicted"/>
<gene>
    <name evidence="2" type="ORF">EZS28_039253</name>
</gene>
<dbReference type="EMBL" id="SNRW01020690">
    <property type="protein sequence ID" value="KAA6365220.1"/>
    <property type="molecule type" value="Genomic_DNA"/>
</dbReference>
<dbReference type="Proteomes" id="UP000324800">
    <property type="component" value="Unassembled WGS sequence"/>
</dbReference>
<evidence type="ECO:0000256" key="1">
    <source>
        <dbReference type="SAM" id="Coils"/>
    </source>
</evidence>
<feature type="coiled-coil region" evidence="1">
    <location>
        <begin position="97"/>
        <end position="124"/>
    </location>
</feature>
<protein>
    <submittedName>
        <fullName evidence="2">Uncharacterized protein</fullName>
    </submittedName>
</protein>
<comment type="caution">
    <text evidence="2">The sequence shown here is derived from an EMBL/GenBank/DDBJ whole genome shotgun (WGS) entry which is preliminary data.</text>
</comment>
<name>A0A5J4U4Y7_9EUKA</name>
<accession>A0A5J4U4Y7</accession>
<sequence>DIIRSMDIKSPVQVHIKLKEVRKHTLEIFIRLIPNLHESDSNLSITRFLCILPLPSKVANVTFQSQQKGVLTTENEEVARQKQTDHQSYSENFAILRESAFNTINNLARAVVDLEEKDDDKEQTNVLSLIIKELFEIILKRAKNIDSRRVHSNMLVYNCAQLAASWNDQLQSQSLQKGSWRTLLAEHFLSEIAHRLNYTPKFGA</sequence>
<reference evidence="2 3" key="1">
    <citation type="submission" date="2019-03" db="EMBL/GenBank/DDBJ databases">
        <title>Single cell metagenomics reveals metabolic interactions within the superorganism composed of flagellate Streblomastix strix and complex community of Bacteroidetes bacteria on its surface.</title>
        <authorList>
            <person name="Treitli S.C."/>
            <person name="Kolisko M."/>
            <person name="Husnik F."/>
            <person name="Keeling P."/>
            <person name="Hampl V."/>
        </authorList>
    </citation>
    <scope>NUCLEOTIDE SEQUENCE [LARGE SCALE GENOMIC DNA]</scope>
    <source>
        <strain evidence="2">ST1C</strain>
    </source>
</reference>
<evidence type="ECO:0000313" key="3">
    <source>
        <dbReference type="Proteomes" id="UP000324800"/>
    </source>
</evidence>